<dbReference type="GO" id="GO:0051536">
    <property type="term" value="F:iron-sulfur cluster binding"/>
    <property type="evidence" value="ECO:0007669"/>
    <property type="project" value="UniProtKB-KW"/>
</dbReference>
<evidence type="ECO:0000256" key="5">
    <source>
        <dbReference type="ARBA" id="ARBA00023014"/>
    </source>
</evidence>
<evidence type="ECO:0000313" key="8">
    <source>
        <dbReference type="EMBL" id="QBD83550.1"/>
    </source>
</evidence>
<dbReference type="InterPro" id="IPR051269">
    <property type="entry name" value="Fe-S_cluster_ET"/>
</dbReference>
<keyword evidence="2 6" id="KW-0479">Metal-binding</keyword>
<reference evidence="8 9" key="1">
    <citation type="submission" date="2019-01" db="EMBL/GenBank/DDBJ databases">
        <title>Ktedonosporobacter rubrisoli SCAWS-G2.</title>
        <authorList>
            <person name="Huang Y."/>
            <person name="Yan B."/>
        </authorList>
    </citation>
    <scope>NUCLEOTIDE SEQUENCE [LARGE SCALE GENOMIC DNA]</scope>
    <source>
        <strain evidence="8 9">SCAWS-G2</strain>
    </source>
</reference>
<dbReference type="EMBL" id="CP035758">
    <property type="protein sequence ID" value="QBD83550.1"/>
    <property type="molecule type" value="Genomic_DNA"/>
</dbReference>
<sequence length="81" mass="8728">MKIVVDLNRCQSYGQCVFAAPNVFRFHGEESLEFDYAPDDQQRIQVERAAAACPVQAISIGRTPEAKEPTDHSAASGGGAC</sequence>
<keyword evidence="4 6" id="KW-0408">Iron</keyword>
<dbReference type="SUPFAM" id="SSF54862">
    <property type="entry name" value="4Fe-4S ferredoxins"/>
    <property type="match status" value="1"/>
</dbReference>
<dbReference type="GO" id="GO:0005506">
    <property type="term" value="F:iron ion binding"/>
    <property type="evidence" value="ECO:0007669"/>
    <property type="project" value="UniProtKB-UniRule"/>
</dbReference>
<dbReference type="AlphaFoldDB" id="A0A4P6K6J0"/>
<dbReference type="PRINTS" id="PR00352">
    <property type="entry name" value="3FE4SFRDOXIN"/>
</dbReference>
<dbReference type="GO" id="GO:0009055">
    <property type="term" value="F:electron transfer activity"/>
    <property type="evidence" value="ECO:0007669"/>
    <property type="project" value="UniProtKB-UniRule"/>
</dbReference>
<dbReference type="Pfam" id="PF13370">
    <property type="entry name" value="Fer4_13"/>
    <property type="match status" value="1"/>
</dbReference>
<dbReference type="Proteomes" id="UP000290365">
    <property type="component" value="Chromosome"/>
</dbReference>
<evidence type="ECO:0000256" key="2">
    <source>
        <dbReference type="ARBA" id="ARBA00022723"/>
    </source>
</evidence>
<dbReference type="PANTHER" id="PTHR36923:SF3">
    <property type="entry name" value="FERREDOXIN"/>
    <property type="match status" value="1"/>
</dbReference>
<accession>A0A4P6K6J0</accession>
<dbReference type="InterPro" id="IPR001080">
    <property type="entry name" value="3Fe4S_ferredoxin"/>
</dbReference>
<evidence type="ECO:0000256" key="4">
    <source>
        <dbReference type="ARBA" id="ARBA00023004"/>
    </source>
</evidence>
<keyword evidence="3 6" id="KW-0249">Electron transport</keyword>
<gene>
    <name evidence="8" type="ORF">EPA93_22255</name>
</gene>
<evidence type="ECO:0000256" key="6">
    <source>
        <dbReference type="RuleBase" id="RU368020"/>
    </source>
</evidence>
<keyword evidence="5 6" id="KW-0411">Iron-sulfur</keyword>
<evidence type="ECO:0000256" key="7">
    <source>
        <dbReference type="SAM" id="MobiDB-lite"/>
    </source>
</evidence>
<keyword evidence="9" id="KW-1185">Reference proteome</keyword>
<organism evidence="8 9">
    <name type="scientific">Ktedonosporobacter rubrisoli</name>
    <dbReference type="NCBI Taxonomy" id="2509675"/>
    <lineage>
        <taxon>Bacteria</taxon>
        <taxon>Bacillati</taxon>
        <taxon>Chloroflexota</taxon>
        <taxon>Ktedonobacteria</taxon>
        <taxon>Ktedonobacterales</taxon>
        <taxon>Ktedonosporobacteraceae</taxon>
        <taxon>Ktedonosporobacter</taxon>
    </lineage>
</organism>
<dbReference type="Gene3D" id="3.30.70.20">
    <property type="match status" value="1"/>
</dbReference>
<feature type="region of interest" description="Disordered" evidence="7">
    <location>
        <begin position="61"/>
        <end position="81"/>
    </location>
</feature>
<comment type="function">
    <text evidence="6">Ferredoxins are iron-sulfur proteins that transfer electrons in a wide variety of metabolic reactions.</text>
</comment>
<keyword evidence="1 6" id="KW-0813">Transport</keyword>
<proteinExistence type="predicted"/>
<evidence type="ECO:0000313" key="9">
    <source>
        <dbReference type="Proteomes" id="UP000290365"/>
    </source>
</evidence>
<evidence type="ECO:0000256" key="3">
    <source>
        <dbReference type="ARBA" id="ARBA00022982"/>
    </source>
</evidence>
<dbReference type="OrthoDB" id="164224at2"/>
<name>A0A4P6K6J0_KTERU</name>
<protein>
    <recommendedName>
        <fullName evidence="6">Ferredoxin</fullName>
    </recommendedName>
</protein>
<evidence type="ECO:0000256" key="1">
    <source>
        <dbReference type="ARBA" id="ARBA00022448"/>
    </source>
</evidence>
<dbReference type="PANTHER" id="PTHR36923">
    <property type="entry name" value="FERREDOXIN"/>
    <property type="match status" value="1"/>
</dbReference>
<dbReference type="KEGG" id="kbs:EPA93_22255"/>